<comment type="caution">
    <text evidence="2">The sequence shown here is derived from an EMBL/GenBank/DDBJ whole genome shotgun (WGS) entry which is preliminary data.</text>
</comment>
<gene>
    <name evidence="2" type="ORF">QOZ94_003096</name>
</gene>
<dbReference type="PROSITE" id="PS51257">
    <property type="entry name" value="PROKAR_LIPOPROTEIN"/>
    <property type="match status" value="1"/>
</dbReference>
<name>A0ABU0LGL5_XANAG</name>
<proteinExistence type="predicted"/>
<accession>A0ABU0LGL5</accession>
<sequence>MTRTALWLIGVFALIAAACVAFGAYFSSVTLVNAYRSAVESRFAVTAERLAGVVERAASLGIALPAQATLAGVLEREARIEPSLRSIDLVDERGVVVFSSDAGRIGASFERAPASTVRRTARNDLDAPIGQVVMRYDPQVLDAGGAALRADLWQVTWPALIGACCATIVVGLLLAMSLRRAARRAADPAHWPVAARSALAEADAAHAFLDDGTTDGGGTARKDGR</sequence>
<feature type="transmembrane region" description="Helical" evidence="1">
    <location>
        <begin position="155"/>
        <end position="175"/>
    </location>
</feature>
<dbReference type="EMBL" id="JAUSVY010000007">
    <property type="protein sequence ID" value="MDQ0506287.1"/>
    <property type="molecule type" value="Genomic_DNA"/>
</dbReference>
<evidence type="ECO:0000313" key="2">
    <source>
        <dbReference type="EMBL" id="MDQ0506287.1"/>
    </source>
</evidence>
<reference evidence="2 3" key="1">
    <citation type="submission" date="2023-07" db="EMBL/GenBank/DDBJ databases">
        <title>Genomic Encyclopedia of Type Strains, Phase IV (KMG-IV): sequencing the most valuable type-strain genomes for metagenomic binning, comparative biology and taxonomic classification.</title>
        <authorList>
            <person name="Goeker M."/>
        </authorList>
    </citation>
    <scope>NUCLEOTIDE SEQUENCE [LARGE SCALE GENOMIC DNA]</scope>
    <source>
        <strain evidence="2 3">DSM 3770</strain>
    </source>
</reference>
<keyword evidence="1" id="KW-1133">Transmembrane helix</keyword>
<dbReference type="Proteomes" id="UP001241747">
    <property type="component" value="Unassembled WGS sequence"/>
</dbReference>
<protein>
    <recommendedName>
        <fullName evidence="4">Two-component sensor histidine kinase</fullName>
    </recommendedName>
</protein>
<organism evidence="2 3">
    <name type="scientific">Xanthobacter agilis</name>
    <dbReference type="NCBI Taxonomy" id="47492"/>
    <lineage>
        <taxon>Bacteria</taxon>
        <taxon>Pseudomonadati</taxon>
        <taxon>Pseudomonadota</taxon>
        <taxon>Alphaproteobacteria</taxon>
        <taxon>Hyphomicrobiales</taxon>
        <taxon>Xanthobacteraceae</taxon>
        <taxon>Xanthobacter</taxon>
    </lineage>
</organism>
<evidence type="ECO:0000256" key="1">
    <source>
        <dbReference type="SAM" id="Phobius"/>
    </source>
</evidence>
<dbReference type="RefSeq" id="WP_237345711.1">
    <property type="nucleotide sequence ID" value="NZ_JABWGX010000012.1"/>
</dbReference>
<evidence type="ECO:0000313" key="3">
    <source>
        <dbReference type="Proteomes" id="UP001241747"/>
    </source>
</evidence>
<evidence type="ECO:0008006" key="4">
    <source>
        <dbReference type="Google" id="ProtNLM"/>
    </source>
</evidence>
<keyword evidence="1" id="KW-0472">Membrane</keyword>
<keyword evidence="1" id="KW-0812">Transmembrane</keyword>
<keyword evidence="3" id="KW-1185">Reference proteome</keyword>